<gene>
    <name evidence="3" type="ORF">EV646_110114</name>
</gene>
<dbReference type="OrthoDB" id="5119225at2"/>
<feature type="transmembrane region" description="Helical" evidence="1">
    <location>
        <begin position="83"/>
        <end position="107"/>
    </location>
</feature>
<feature type="transmembrane region" description="Helical" evidence="1">
    <location>
        <begin position="43"/>
        <end position="63"/>
    </location>
</feature>
<comment type="caution">
    <text evidence="3">The sequence shown here is derived from an EMBL/GenBank/DDBJ whole genome shotgun (WGS) entry which is preliminary data.</text>
</comment>
<feature type="transmembrane region" description="Helical" evidence="1">
    <location>
        <begin position="12"/>
        <end position="31"/>
    </location>
</feature>
<keyword evidence="1" id="KW-0472">Membrane</keyword>
<evidence type="ECO:0000313" key="3">
    <source>
        <dbReference type="EMBL" id="TCO44401.1"/>
    </source>
</evidence>
<evidence type="ECO:0000313" key="4">
    <source>
        <dbReference type="Proteomes" id="UP000295573"/>
    </source>
</evidence>
<proteinExistence type="predicted"/>
<dbReference type="RefSeq" id="WP_132153388.1">
    <property type="nucleotide sequence ID" value="NZ_SLWR01000010.1"/>
</dbReference>
<dbReference type="InterPro" id="IPR009936">
    <property type="entry name" value="DUF1468"/>
</dbReference>
<keyword evidence="1" id="KW-1133">Transmembrane helix</keyword>
<protein>
    <submittedName>
        <fullName evidence="3">Putative tricarboxylic transport membrane protein</fullName>
    </submittedName>
</protein>
<reference evidence="3 4" key="1">
    <citation type="journal article" date="2015" name="Stand. Genomic Sci.">
        <title>Genomic Encyclopedia of Bacterial and Archaeal Type Strains, Phase III: the genomes of soil and plant-associated and newly described type strains.</title>
        <authorList>
            <person name="Whitman W.B."/>
            <person name="Woyke T."/>
            <person name="Klenk H.P."/>
            <person name="Zhou Y."/>
            <person name="Lilburn T.G."/>
            <person name="Beck B.J."/>
            <person name="De Vos P."/>
            <person name="Vandamme P."/>
            <person name="Eisen J.A."/>
            <person name="Garrity G."/>
            <person name="Hugenholtz P."/>
            <person name="Kyrpides N.C."/>
        </authorList>
    </citation>
    <scope>NUCLEOTIDE SEQUENCE [LARGE SCALE GENOMIC DNA]</scope>
    <source>
        <strain evidence="3 4">VKM Ac-2541</strain>
    </source>
</reference>
<organism evidence="3 4">
    <name type="scientific">Kribbella antiqua</name>
    <dbReference type="NCBI Taxonomy" id="2512217"/>
    <lineage>
        <taxon>Bacteria</taxon>
        <taxon>Bacillati</taxon>
        <taxon>Actinomycetota</taxon>
        <taxon>Actinomycetes</taxon>
        <taxon>Propionibacteriales</taxon>
        <taxon>Kribbellaceae</taxon>
        <taxon>Kribbella</taxon>
    </lineage>
</organism>
<dbReference type="EMBL" id="SLWR01000010">
    <property type="protein sequence ID" value="TCO44401.1"/>
    <property type="molecule type" value="Genomic_DNA"/>
</dbReference>
<dbReference type="Proteomes" id="UP000295573">
    <property type="component" value="Unassembled WGS sequence"/>
</dbReference>
<feature type="transmembrane region" description="Helical" evidence="1">
    <location>
        <begin position="127"/>
        <end position="145"/>
    </location>
</feature>
<keyword evidence="4" id="KW-1185">Reference proteome</keyword>
<feature type="domain" description="DUF1468" evidence="2">
    <location>
        <begin position="10"/>
        <end position="154"/>
    </location>
</feature>
<sequence length="162" mass="16966">MTEVNWSRRIVAIGFLVVAVVVLVSAFRIPVGGGYQAVGPRAFPLLVGGGLGVVAVVGAVQAFRPRDSVAAGSALEADDDGPIAWRPVLILLAALAGYAALLVPVGYWQSTTVFFVVCARVLGSRRLLRDAVIALVLALATYVLFDRVLGITLPPGFVRLAI</sequence>
<accession>A0A4R2IHI7</accession>
<dbReference type="Pfam" id="PF07331">
    <property type="entry name" value="TctB"/>
    <property type="match status" value="1"/>
</dbReference>
<name>A0A4R2IHI7_9ACTN</name>
<dbReference type="AlphaFoldDB" id="A0A4R2IHI7"/>
<keyword evidence="1" id="KW-0812">Transmembrane</keyword>
<evidence type="ECO:0000259" key="2">
    <source>
        <dbReference type="Pfam" id="PF07331"/>
    </source>
</evidence>
<evidence type="ECO:0000256" key="1">
    <source>
        <dbReference type="SAM" id="Phobius"/>
    </source>
</evidence>